<name>A0ABN7X9Y8_GIGMA</name>
<keyword evidence="2" id="KW-1185">Reference proteome</keyword>
<proteinExistence type="predicted"/>
<sequence length="55" mass="6561">AIDKNLKYYYLVGSFDSKDAPELPLYQTEKEIYWENGDNTWYGYSKLPFDELLTD</sequence>
<protein>
    <submittedName>
        <fullName evidence="1">38081_t:CDS:1</fullName>
    </submittedName>
</protein>
<organism evidence="1 2">
    <name type="scientific">Gigaspora margarita</name>
    <dbReference type="NCBI Taxonomy" id="4874"/>
    <lineage>
        <taxon>Eukaryota</taxon>
        <taxon>Fungi</taxon>
        <taxon>Fungi incertae sedis</taxon>
        <taxon>Mucoromycota</taxon>
        <taxon>Glomeromycotina</taxon>
        <taxon>Glomeromycetes</taxon>
        <taxon>Diversisporales</taxon>
        <taxon>Gigasporaceae</taxon>
        <taxon>Gigaspora</taxon>
    </lineage>
</organism>
<reference evidence="1 2" key="1">
    <citation type="submission" date="2021-06" db="EMBL/GenBank/DDBJ databases">
        <authorList>
            <person name="Kallberg Y."/>
            <person name="Tangrot J."/>
            <person name="Rosling A."/>
        </authorList>
    </citation>
    <scope>NUCLEOTIDE SEQUENCE [LARGE SCALE GENOMIC DNA]</scope>
    <source>
        <strain evidence="1 2">120-4 pot B 10/14</strain>
    </source>
</reference>
<dbReference type="EMBL" id="CAJVQB010100128">
    <property type="protein sequence ID" value="CAG8850232.1"/>
    <property type="molecule type" value="Genomic_DNA"/>
</dbReference>
<evidence type="ECO:0000313" key="2">
    <source>
        <dbReference type="Proteomes" id="UP000789901"/>
    </source>
</evidence>
<gene>
    <name evidence="1" type="ORF">GMARGA_LOCUS40112</name>
</gene>
<comment type="caution">
    <text evidence="1">The sequence shown here is derived from an EMBL/GenBank/DDBJ whole genome shotgun (WGS) entry which is preliminary data.</text>
</comment>
<feature type="non-terminal residue" evidence="1">
    <location>
        <position position="1"/>
    </location>
</feature>
<dbReference type="Proteomes" id="UP000789901">
    <property type="component" value="Unassembled WGS sequence"/>
</dbReference>
<evidence type="ECO:0000313" key="1">
    <source>
        <dbReference type="EMBL" id="CAG8850232.1"/>
    </source>
</evidence>
<accession>A0ABN7X9Y8</accession>